<proteinExistence type="inferred from homology"/>
<evidence type="ECO:0000313" key="5">
    <source>
        <dbReference type="Proteomes" id="UP001610334"/>
    </source>
</evidence>
<dbReference type="PANTHER" id="PTHR43157:SF31">
    <property type="entry name" value="PHOSPHATIDYLINOSITOL-GLYCAN BIOSYNTHESIS CLASS F PROTEIN"/>
    <property type="match status" value="1"/>
</dbReference>
<keyword evidence="5" id="KW-1185">Reference proteome</keyword>
<dbReference type="PANTHER" id="PTHR43157">
    <property type="entry name" value="PHOSPHATIDYLINOSITOL-GLYCAN BIOSYNTHESIS CLASS F PROTEIN-RELATED"/>
    <property type="match status" value="1"/>
</dbReference>
<comment type="caution">
    <text evidence="4">The sequence shown here is derived from an EMBL/GenBank/DDBJ whole genome shotgun (WGS) entry which is preliminary data.</text>
</comment>
<evidence type="ECO:0008006" key="6">
    <source>
        <dbReference type="Google" id="ProtNLM"/>
    </source>
</evidence>
<dbReference type="Pfam" id="PF00106">
    <property type="entry name" value="adh_short"/>
    <property type="match status" value="1"/>
</dbReference>
<keyword evidence="2" id="KW-0560">Oxidoreductase</keyword>
<dbReference type="PRINTS" id="PR00081">
    <property type="entry name" value="GDHRDH"/>
</dbReference>
<accession>A0ABR4HMZ5</accession>
<dbReference type="Gene3D" id="3.40.50.720">
    <property type="entry name" value="NAD(P)-binding Rossmann-like Domain"/>
    <property type="match status" value="1"/>
</dbReference>
<dbReference type="InterPro" id="IPR036291">
    <property type="entry name" value="NAD(P)-bd_dom_sf"/>
</dbReference>
<dbReference type="SUPFAM" id="SSF51735">
    <property type="entry name" value="NAD(P)-binding Rossmann-fold domains"/>
    <property type="match status" value="1"/>
</dbReference>
<evidence type="ECO:0000313" key="4">
    <source>
        <dbReference type="EMBL" id="KAL2816720.1"/>
    </source>
</evidence>
<organism evidence="4 5">
    <name type="scientific">Aspergillus granulosus</name>
    <dbReference type="NCBI Taxonomy" id="176169"/>
    <lineage>
        <taxon>Eukaryota</taxon>
        <taxon>Fungi</taxon>
        <taxon>Dikarya</taxon>
        <taxon>Ascomycota</taxon>
        <taxon>Pezizomycotina</taxon>
        <taxon>Eurotiomycetes</taxon>
        <taxon>Eurotiomycetidae</taxon>
        <taxon>Eurotiales</taxon>
        <taxon>Aspergillaceae</taxon>
        <taxon>Aspergillus</taxon>
        <taxon>Aspergillus subgen. Nidulantes</taxon>
    </lineage>
</organism>
<evidence type="ECO:0000256" key="3">
    <source>
        <dbReference type="RuleBase" id="RU000363"/>
    </source>
</evidence>
<comment type="similarity">
    <text evidence="1 3">Belongs to the short-chain dehydrogenases/reductases (SDR) family.</text>
</comment>
<evidence type="ECO:0000256" key="2">
    <source>
        <dbReference type="ARBA" id="ARBA00023002"/>
    </source>
</evidence>
<sequence length="276" mass="30323">MADFNFHSEARTVVERWGKSILGRQEIESISPSTQPSFVSIELDDFDSVRKAAATTLTLTQTIDILINNAGVMTIPWEKNKNGIEKTFAINHSGHFLLTKRLLPAIIAAGPGSRVINLTSAGYKSGPFRFDDWNFSEGQQYNPFASYGQSKAANILFTIRLAERANDHGVLAFAVHPGFIPDTSLTTHLVSIDADEMNRVALENTGFEFGSDEPKSQQQGAVTTLVAALSPNLAGRTGAYLADCQVEEVREYARDPELVRKLWGLSEELVGEKFSI</sequence>
<gene>
    <name evidence="4" type="ORF">BJX63DRAFT_441456</name>
</gene>
<protein>
    <recommendedName>
        <fullName evidence="6">Short-chain dehydrogenase</fullName>
    </recommendedName>
</protein>
<reference evidence="4 5" key="1">
    <citation type="submission" date="2024-07" db="EMBL/GenBank/DDBJ databases">
        <title>Section-level genome sequencing and comparative genomics of Aspergillus sections Usti and Cavernicolus.</title>
        <authorList>
            <consortium name="Lawrence Berkeley National Laboratory"/>
            <person name="Nybo J.L."/>
            <person name="Vesth T.C."/>
            <person name="Theobald S."/>
            <person name="Frisvad J.C."/>
            <person name="Larsen T.O."/>
            <person name="Kjaerboelling I."/>
            <person name="Rothschild-Mancinelli K."/>
            <person name="Lyhne E.K."/>
            <person name="Kogle M.E."/>
            <person name="Barry K."/>
            <person name="Clum A."/>
            <person name="Na H."/>
            <person name="Ledsgaard L."/>
            <person name="Lin J."/>
            <person name="Lipzen A."/>
            <person name="Kuo A."/>
            <person name="Riley R."/>
            <person name="Mondo S."/>
            <person name="Labutti K."/>
            <person name="Haridas S."/>
            <person name="Pangalinan J."/>
            <person name="Salamov A.A."/>
            <person name="Simmons B.A."/>
            <person name="Magnuson J.K."/>
            <person name="Chen J."/>
            <person name="Drula E."/>
            <person name="Henrissat B."/>
            <person name="Wiebenga A."/>
            <person name="Lubbers R.J."/>
            <person name="Gomes A.C."/>
            <person name="Makela M.R."/>
            <person name="Stajich J."/>
            <person name="Grigoriev I.V."/>
            <person name="Mortensen U.H."/>
            <person name="De Vries R.P."/>
            <person name="Baker S.E."/>
            <person name="Andersen M.R."/>
        </authorList>
    </citation>
    <scope>NUCLEOTIDE SEQUENCE [LARGE SCALE GENOMIC DNA]</scope>
    <source>
        <strain evidence="4 5">CBS 588.65</strain>
    </source>
</reference>
<dbReference type="PRINTS" id="PR00080">
    <property type="entry name" value="SDRFAMILY"/>
</dbReference>
<dbReference type="EMBL" id="JBFXLT010000021">
    <property type="protein sequence ID" value="KAL2816720.1"/>
    <property type="molecule type" value="Genomic_DNA"/>
</dbReference>
<name>A0ABR4HMZ5_9EURO</name>
<dbReference type="InterPro" id="IPR002347">
    <property type="entry name" value="SDR_fam"/>
</dbReference>
<dbReference type="Proteomes" id="UP001610334">
    <property type="component" value="Unassembled WGS sequence"/>
</dbReference>
<evidence type="ECO:0000256" key="1">
    <source>
        <dbReference type="ARBA" id="ARBA00006484"/>
    </source>
</evidence>